<dbReference type="EMBL" id="JAWJWE010000036">
    <property type="protein sequence ID" value="KAK6628696.1"/>
    <property type="molecule type" value="Genomic_DNA"/>
</dbReference>
<feature type="region of interest" description="Disordered" evidence="1">
    <location>
        <begin position="36"/>
        <end position="61"/>
    </location>
</feature>
<feature type="compositionally biased region" description="Basic residues" evidence="1">
    <location>
        <begin position="1"/>
        <end position="15"/>
    </location>
</feature>
<dbReference type="AlphaFoldDB" id="A0AAN8NZA5"/>
<proteinExistence type="predicted"/>
<feature type="compositionally biased region" description="Basic and acidic residues" evidence="1">
    <location>
        <begin position="41"/>
        <end position="52"/>
    </location>
</feature>
<comment type="caution">
    <text evidence="2">The sequence shown here is derived from an EMBL/GenBank/DDBJ whole genome shotgun (WGS) entry which is preliminary data.</text>
</comment>
<protein>
    <submittedName>
        <fullName evidence="2">Uncharacterized protein</fullName>
    </submittedName>
</protein>
<dbReference type="Proteomes" id="UP001372834">
    <property type="component" value="Unassembled WGS sequence"/>
</dbReference>
<accession>A0AAN8NZA5</accession>
<evidence type="ECO:0000313" key="2">
    <source>
        <dbReference type="EMBL" id="KAK6628696.1"/>
    </source>
</evidence>
<name>A0AAN8NZA5_POLSC</name>
<evidence type="ECO:0000313" key="3">
    <source>
        <dbReference type="Proteomes" id="UP001372834"/>
    </source>
</evidence>
<sequence length="104" mass="12077">MPGAMKTRKRKKKEKRCGTEQLETPCNVQNISKIQEEYESEKEREREREGAENRVFNASSQETSRLFLEKGETMAKGKLAISRLEKNKQVAGSWTPTLFLSRIR</sequence>
<gene>
    <name evidence="2" type="ORF">RUM43_002511</name>
</gene>
<reference evidence="2 3" key="1">
    <citation type="submission" date="2023-10" db="EMBL/GenBank/DDBJ databases">
        <title>Genomes of two closely related lineages of the louse Polyplax serrata with different host specificities.</title>
        <authorList>
            <person name="Martinu J."/>
            <person name="Tarabai H."/>
            <person name="Stefka J."/>
            <person name="Hypsa V."/>
        </authorList>
    </citation>
    <scope>NUCLEOTIDE SEQUENCE [LARGE SCALE GENOMIC DNA]</scope>
    <source>
        <strain evidence="2">HR10_N</strain>
    </source>
</reference>
<feature type="region of interest" description="Disordered" evidence="1">
    <location>
        <begin position="1"/>
        <end position="21"/>
    </location>
</feature>
<organism evidence="2 3">
    <name type="scientific">Polyplax serrata</name>
    <name type="common">Common mouse louse</name>
    <dbReference type="NCBI Taxonomy" id="468196"/>
    <lineage>
        <taxon>Eukaryota</taxon>
        <taxon>Metazoa</taxon>
        <taxon>Ecdysozoa</taxon>
        <taxon>Arthropoda</taxon>
        <taxon>Hexapoda</taxon>
        <taxon>Insecta</taxon>
        <taxon>Pterygota</taxon>
        <taxon>Neoptera</taxon>
        <taxon>Paraneoptera</taxon>
        <taxon>Psocodea</taxon>
        <taxon>Troctomorpha</taxon>
        <taxon>Phthiraptera</taxon>
        <taxon>Anoplura</taxon>
        <taxon>Polyplacidae</taxon>
        <taxon>Polyplax</taxon>
    </lineage>
</organism>
<evidence type="ECO:0000256" key="1">
    <source>
        <dbReference type="SAM" id="MobiDB-lite"/>
    </source>
</evidence>